<evidence type="ECO:0000259" key="14">
    <source>
        <dbReference type="Pfam" id="PF00520"/>
    </source>
</evidence>
<evidence type="ECO:0000256" key="8">
    <source>
        <dbReference type="ARBA" id="ARBA00022989"/>
    </source>
</evidence>
<keyword evidence="10 13" id="KW-0472">Membrane</keyword>
<dbReference type="Proteomes" id="UP000694523">
    <property type="component" value="Unplaced"/>
</dbReference>
<dbReference type="GO" id="GO:0007268">
    <property type="term" value="P:chemical synaptic transmission"/>
    <property type="evidence" value="ECO:0007669"/>
    <property type="project" value="TreeGrafter"/>
</dbReference>
<feature type="domain" description="Ion transport" evidence="14">
    <location>
        <begin position="95"/>
        <end position="252"/>
    </location>
</feature>
<feature type="transmembrane region" description="Helical" evidence="13">
    <location>
        <begin position="132"/>
        <end position="153"/>
    </location>
</feature>
<feature type="region of interest" description="Disordered" evidence="12">
    <location>
        <begin position="1"/>
        <end position="27"/>
    </location>
</feature>
<keyword evidence="7" id="KW-0851">Voltage-gated channel</keyword>
<dbReference type="Pfam" id="PF00520">
    <property type="entry name" value="Ion_trans"/>
    <property type="match status" value="1"/>
</dbReference>
<evidence type="ECO:0000256" key="10">
    <source>
        <dbReference type="ARBA" id="ARBA00023136"/>
    </source>
</evidence>
<reference evidence="15" key="1">
    <citation type="submission" date="2025-08" db="UniProtKB">
        <authorList>
            <consortium name="Ensembl"/>
        </authorList>
    </citation>
    <scope>IDENTIFICATION</scope>
</reference>
<keyword evidence="9" id="KW-0406">Ion transport</keyword>
<dbReference type="Gene3D" id="1.10.287.70">
    <property type="match status" value="1"/>
</dbReference>
<dbReference type="GO" id="GO:0045202">
    <property type="term" value="C:synapse"/>
    <property type="evidence" value="ECO:0007669"/>
    <property type="project" value="GOC"/>
</dbReference>
<comment type="subcellular location">
    <subcellularLocation>
        <location evidence="1">Membrane</location>
        <topology evidence="1">Multi-pass membrane protein</topology>
    </subcellularLocation>
</comment>
<dbReference type="PANTHER" id="PTHR45628:SF5">
    <property type="entry name" value="VOLTAGE-DEPENDENT R-TYPE CALCIUM CHANNEL SUBUNIT ALPHA-1E"/>
    <property type="match status" value="1"/>
</dbReference>
<evidence type="ECO:0000313" key="16">
    <source>
        <dbReference type="Proteomes" id="UP000694523"/>
    </source>
</evidence>
<dbReference type="GO" id="GO:0005891">
    <property type="term" value="C:voltage-gated calcium channel complex"/>
    <property type="evidence" value="ECO:0007669"/>
    <property type="project" value="TreeGrafter"/>
</dbReference>
<evidence type="ECO:0000256" key="1">
    <source>
        <dbReference type="ARBA" id="ARBA00004141"/>
    </source>
</evidence>
<keyword evidence="11" id="KW-0407">Ion channel</keyword>
<protein>
    <recommendedName>
        <fullName evidence="14">Ion transport domain-containing protein</fullName>
    </recommendedName>
</protein>
<keyword evidence="4" id="KW-0107">Calcium channel</keyword>
<evidence type="ECO:0000256" key="5">
    <source>
        <dbReference type="ARBA" id="ARBA00022692"/>
    </source>
</evidence>
<feature type="transmembrane region" description="Helical" evidence="13">
    <location>
        <begin position="91"/>
        <end position="111"/>
    </location>
</feature>
<sequence>MARFGDESAPSTVDSGDGDLERGGDGQDAAAAAAGLTASMKQAKAQRARTMALYNPVPHRQNCFTVNRSLFIFAEDNIIRKYARRIIEWPYPSSCYMILATITANCVVLALEQHLPGEDKTPMAKRLEKSEPYFIGIFCFEAGIKLVALGFVFHKGSYLRNGWNVMDFIVVLSGILATAGAHMNIPVDLRTLRAVRVLRPLKLVSGIPSLQIVLKSIMKAMIPLLQIGLLLFFAILMFAIIGLEFYSGKLHHTCLPSFDILSMKFTFPQYGQYHSLK</sequence>
<dbReference type="InterPro" id="IPR005821">
    <property type="entry name" value="Ion_trans_dom"/>
</dbReference>
<evidence type="ECO:0000256" key="9">
    <source>
        <dbReference type="ARBA" id="ARBA00023065"/>
    </source>
</evidence>
<keyword evidence="2" id="KW-0813">Transport</keyword>
<evidence type="ECO:0000256" key="13">
    <source>
        <dbReference type="SAM" id="Phobius"/>
    </source>
</evidence>
<dbReference type="GO" id="GO:0098703">
    <property type="term" value="P:calcium ion import across plasma membrane"/>
    <property type="evidence" value="ECO:0007669"/>
    <property type="project" value="TreeGrafter"/>
</dbReference>
<dbReference type="PANTHER" id="PTHR45628">
    <property type="entry name" value="VOLTAGE-DEPENDENT CALCIUM CHANNEL TYPE A SUBUNIT ALPHA-1"/>
    <property type="match status" value="1"/>
</dbReference>
<dbReference type="FunFam" id="1.20.120.350:FF:000015">
    <property type="entry name" value="Voltage-dependent N-type calcium channel subunit alpha"/>
    <property type="match status" value="1"/>
</dbReference>
<feature type="transmembrane region" description="Helical" evidence="13">
    <location>
        <begin position="220"/>
        <end position="243"/>
    </location>
</feature>
<keyword evidence="3" id="KW-0109">Calcium transport</keyword>
<evidence type="ECO:0000256" key="3">
    <source>
        <dbReference type="ARBA" id="ARBA00022568"/>
    </source>
</evidence>
<keyword evidence="16" id="KW-1185">Reference proteome</keyword>
<evidence type="ECO:0000256" key="2">
    <source>
        <dbReference type="ARBA" id="ARBA00022448"/>
    </source>
</evidence>
<evidence type="ECO:0000256" key="6">
    <source>
        <dbReference type="ARBA" id="ARBA00022837"/>
    </source>
</evidence>
<dbReference type="GO" id="GO:0008331">
    <property type="term" value="F:high voltage-gated calcium channel activity"/>
    <property type="evidence" value="ECO:0007669"/>
    <property type="project" value="TreeGrafter"/>
</dbReference>
<evidence type="ECO:0000256" key="4">
    <source>
        <dbReference type="ARBA" id="ARBA00022673"/>
    </source>
</evidence>
<dbReference type="Gene3D" id="1.20.120.350">
    <property type="entry name" value="Voltage-gated potassium channels. Chain C"/>
    <property type="match status" value="1"/>
</dbReference>
<dbReference type="AlphaFoldDB" id="A0A8C6SEP7"/>
<dbReference type="InterPro" id="IPR050599">
    <property type="entry name" value="VDCC_alpha-1_subunit"/>
</dbReference>
<proteinExistence type="predicted"/>
<evidence type="ECO:0000256" key="7">
    <source>
        <dbReference type="ARBA" id="ARBA00022882"/>
    </source>
</evidence>
<evidence type="ECO:0000313" key="15">
    <source>
        <dbReference type="Ensembl" id="ENSNMLP00000004258.1"/>
    </source>
</evidence>
<keyword evidence="8 13" id="KW-1133">Transmembrane helix</keyword>
<dbReference type="Ensembl" id="ENSNMLT00000004883.1">
    <property type="protein sequence ID" value="ENSNMLP00000004258.1"/>
    <property type="gene ID" value="ENSNMLG00000003150.1"/>
</dbReference>
<organism evidence="15 16">
    <name type="scientific">Neogobius melanostomus</name>
    <name type="common">round goby</name>
    <dbReference type="NCBI Taxonomy" id="47308"/>
    <lineage>
        <taxon>Eukaryota</taxon>
        <taxon>Metazoa</taxon>
        <taxon>Chordata</taxon>
        <taxon>Craniata</taxon>
        <taxon>Vertebrata</taxon>
        <taxon>Euteleostomi</taxon>
        <taxon>Actinopterygii</taxon>
        <taxon>Neopterygii</taxon>
        <taxon>Teleostei</taxon>
        <taxon>Neoteleostei</taxon>
        <taxon>Acanthomorphata</taxon>
        <taxon>Gobiaria</taxon>
        <taxon>Gobiiformes</taxon>
        <taxon>Gobioidei</taxon>
        <taxon>Gobiidae</taxon>
        <taxon>Benthophilinae</taxon>
        <taxon>Neogobiini</taxon>
        <taxon>Neogobius</taxon>
    </lineage>
</organism>
<dbReference type="InterPro" id="IPR027359">
    <property type="entry name" value="Volt_channel_dom_sf"/>
</dbReference>
<evidence type="ECO:0000256" key="11">
    <source>
        <dbReference type="ARBA" id="ARBA00023303"/>
    </source>
</evidence>
<feature type="transmembrane region" description="Helical" evidence="13">
    <location>
        <begin position="165"/>
        <end position="185"/>
    </location>
</feature>
<evidence type="ECO:0000256" key="12">
    <source>
        <dbReference type="SAM" id="MobiDB-lite"/>
    </source>
</evidence>
<name>A0A8C6SEP7_9GOBI</name>
<accession>A0A8C6SEP7</accession>
<keyword evidence="6" id="KW-0106">Calcium</keyword>
<keyword evidence="5 13" id="KW-0812">Transmembrane</keyword>
<reference evidence="15" key="2">
    <citation type="submission" date="2025-09" db="UniProtKB">
        <authorList>
            <consortium name="Ensembl"/>
        </authorList>
    </citation>
    <scope>IDENTIFICATION</scope>
</reference>
<dbReference type="SUPFAM" id="SSF81324">
    <property type="entry name" value="Voltage-gated potassium channels"/>
    <property type="match status" value="1"/>
</dbReference>
<dbReference type="GO" id="GO:0043025">
    <property type="term" value="C:neuronal cell body"/>
    <property type="evidence" value="ECO:0007669"/>
    <property type="project" value="TreeGrafter"/>
</dbReference>